<accession>A0A9W9YQB4</accession>
<keyword evidence="4" id="KW-1185">Reference proteome</keyword>
<evidence type="ECO:0000256" key="2">
    <source>
        <dbReference type="SAM" id="SignalP"/>
    </source>
</evidence>
<dbReference type="OrthoDB" id="676979at2759"/>
<keyword evidence="2" id="KW-0732">Signal</keyword>
<keyword evidence="1" id="KW-1133">Transmembrane helix</keyword>
<feature type="chain" id="PRO_5040796757" evidence="2">
    <location>
        <begin position="30"/>
        <end position="276"/>
    </location>
</feature>
<keyword evidence="1" id="KW-0812">Transmembrane</keyword>
<comment type="caution">
    <text evidence="3">The sequence shown here is derived from an EMBL/GenBank/DDBJ whole genome shotgun (WGS) entry which is preliminary data.</text>
</comment>
<evidence type="ECO:0000313" key="4">
    <source>
        <dbReference type="Proteomes" id="UP001163046"/>
    </source>
</evidence>
<protein>
    <submittedName>
        <fullName evidence="3">Uncharacterized protein</fullName>
    </submittedName>
</protein>
<evidence type="ECO:0000313" key="3">
    <source>
        <dbReference type="EMBL" id="KAJ7357778.1"/>
    </source>
</evidence>
<dbReference type="SUPFAM" id="SSF52058">
    <property type="entry name" value="L domain-like"/>
    <property type="match status" value="1"/>
</dbReference>
<dbReference type="AlphaFoldDB" id="A0A9W9YQB4"/>
<gene>
    <name evidence="3" type="ORF">OS493_023255</name>
</gene>
<name>A0A9W9YQB4_9CNID</name>
<organism evidence="3 4">
    <name type="scientific">Desmophyllum pertusum</name>
    <dbReference type="NCBI Taxonomy" id="174260"/>
    <lineage>
        <taxon>Eukaryota</taxon>
        <taxon>Metazoa</taxon>
        <taxon>Cnidaria</taxon>
        <taxon>Anthozoa</taxon>
        <taxon>Hexacorallia</taxon>
        <taxon>Scleractinia</taxon>
        <taxon>Caryophylliina</taxon>
        <taxon>Caryophylliidae</taxon>
        <taxon>Desmophyllum</taxon>
    </lineage>
</organism>
<dbReference type="EMBL" id="MU827318">
    <property type="protein sequence ID" value="KAJ7357778.1"/>
    <property type="molecule type" value="Genomic_DNA"/>
</dbReference>
<proteinExistence type="predicted"/>
<sequence length="276" mass="31080">MGIYTSRCMLRLLLALLSVATFLLAPSLSISVTEMCVTPVCSCSFDLVYNVTVTCHTNDLINDLRSFIRKPELTAALSVIDDNTTIIPRKTFVQFSNLKYLELKLKNLKIWEGNLSHELPSLEAISIVTDDTFVPPEHVLQAPNLQNITGVTWSTTCINSTLLKNETHANVTHFRNGLYDIYPESRCRGSRYVVGAVSRKFAKHGFLAVYDEKCFASEVTVIPMHRCWDSANRVLYAEYLLAPLILILNMTVFVTTVTTKSLRKLPSILLVAKFWP</sequence>
<keyword evidence="1" id="KW-0472">Membrane</keyword>
<dbReference type="Proteomes" id="UP001163046">
    <property type="component" value="Unassembled WGS sequence"/>
</dbReference>
<feature type="signal peptide" evidence="2">
    <location>
        <begin position="1"/>
        <end position="29"/>
    </location>
</feature>
<reference evidence="3" key="1">
    <citation type="submission" date="2023-01" db="EMBL/GenBank/DDBJ databases">
        <title>Genome assembly of the deep-sea coral Lophelia pertusa.</title>
        <authorList>
            <person name="Herrera S."/>
            <person name="Cordes E."/>
        </authorList>
    </citation>
    <scope>NUCLEOTIDE SEQUENCE</scope>
    <source>
        <strain evidence="3">USNM1676648</strain>
        <tissue evidence="3">Polyp</tissue>
    </source>
</reference>
<evidence type="ECO:0000256" key="1">
    <source>
        <dbReference type="SAM" id="Phobius"/>
    </source>
</evidence>
<feature type="transmembrane region" description="Helical" evidence="1">
    <location>
        <begin position="239"/>
        <end position="258"/>
    </location>
</feature>